<feature type="compositionally biased region" description="Low complexity" evidence="1">
    <location>
        <begin position="458"/>
        <end position="469"/>
    </location>
</feature>
<name>A0A8K0VRV9_9PLEO</name>
<feature type="compositionally biased region" description="Low complexity" evidence="1">
    <location>
        <begin position="766"/>
        <end position="783"/>
    </location>
</feature>
<gene>
    <name evidence="2" type="ORF">FB567DRAFT_634015</name>
</gene>
<feature type="compositionally biased region" description="Polar residues" evidence="1">
    <location>
        <begin position="557"/>
        <end position="573"/>
    </location>
</feature>
<feature type="compositionally biased region" description="Low complexity" evidence="1">
    <location>
        <begin position="660"/>
        <end position="689"/>
    </location>
</feature>
<comment type="caution">
    <text evidence="2">The sequence shown here is derived from an EMBL/GenBank/DDBJ whole genome shotgun (WGS) entry which is preliminary data.</text>
</comment>
<accession>A0A8K0VRV9</accession>
<evidence type="ECO:0008006" key="4">
    <source>
        <dbReference type="Google" id="ProtNLM"/>
    </source>
</evidence>
<feature type="region of interest" description="Disordered" evidence="1">
    <location>
        <begin position="766"/>
        <end position="829"/>
    </location>
</feature>
<feature type="compositionally biased region" description="Basic and acidic residues" evidence="1">
    <location>
        <begin position="132"/>
        <end position="141"/>
    </location>
</feature>
<feature type="region of interest" description="Disordered" evidence="1">
    <location>
        <begin position="129"/>
        <end position="158"/>
    </location>
</feature>
<feature type="compositionally biased region" description="Acidic residues" evidence="1">
    <location>
        <begin position="817"/>
        <end position="829"/>
    </location>
</feature>
<feature type="compositionally biased region" description="Acidic residues" evidence="1">
    <location>
        <begin position="482"/>
        <end position="495"/>
    </location>
</feature>
<evidence type="ECO:0000256" key="1">
    <source>
        <dbReference type="SAM" id="MobiDB-lite"/>
    </source>
</evidence>
<dbReference type="AlphaFoldDB" id="A0A8K0VRV9"/>
<protein>
    <recommendedName>
        <fullName evidence="4">RanBP2-type domain-containing protein</fullName>
    </recommendedName>
</protein>
<feature type="compositionally biased region" description="Basic residues" evidence="1">
    <location>
        <begin position="589"/>
        <end position="598"/>
    </location>
</feature>
<feature type="non-terminal residue" evidence="2">
    <location>
        <position position="1"/>
    </location>
</feature>
<keyword evidence="3" id="KW-1185">Reference proteome</keyword>
<evidence type="ECO:0000313" key="3">
    <source>
        <dbReference type="Proteomes" id="UP000813461"/>
    </source>
</evidence>
<evidence type="ECO:0000313" key="2">
    <source>
        <dbReference type="EMBL" id="KAH7070115.1"/>
    </source>
</evidence>
<sequence>MDLPWDPITPSFPFVVGDKRPLFYNPKPNSTVSQVPMWDGPWKYPEGARKRQRVEEEVIEDEKPQTEKAAEQTTKKSEKKEEQEQNDKNGPEELYRSYLALLHLPNRNFDTAPATYPPTYQEFVIQQNSASNDKKRQRPADENEDFSARKVRVTQDLKRNNNSSKYRLTDSIGDGVTEWISHTLAPLVTTYGARSLDSLSDSTLYRLPRWCLEFVLGKYMQARHTHKRREHIRSILHSGAGVGDARPHCKHMGAKQRAQQDRHAILLRRGSVDVPEVPGDWAGSKGEEEWASTTMADIKERMWYEFNKREVWRKMDARADAVERKKREEKRARYQPYVANEDDENKDVYEEDIHVRLRRRTQGKQQPATTADRDSTDDELFEVGIDSAPQDDLHPSAILEIRDSKGEKKVLRKHSNMPLKMLMQDGPMVIDDEGEGTVFRDPLTKELIDFDEESVIGSAIASSPSSSNADDSDTADRRGSDPSDESDSSSPDSDDGIPMPWDKPKKLNGVNKGKDASSNFGSEDLSLPPPPVSTVLLPHLVPARVPKSTLPLRKQSQRAASSTTAEELTSPRTPKSEKPSEPSESWKRLLAHLKRFGLKPHASSHKEEASTTTSSGSPKATTVSQGALSTPNKPTEPLNTPNKPSKSSRIPSPAKPSTPRPDITRITITRPGSTTSTSSQDPQSGSGPKDPSKPGPTGFVLKTPSQETTSSGQRNQEQAEPSSQATHADSHNAAPPVEPPLDAPLTTLINGGLSLFGRGLSKLVGTASQAPSGTASQSSSSTAIPGLGYSVLGAKKSAGDSLWSTQGEKPEEPSLPDYEDDLFDDNDDDERVICPECTFANEPGAKWCSSCDAPFEELLSNAPAPQSLANKVQVEEYSDDEDGLVTYIYDAPIGDREPEFEMTGGAGPAGTHDESGQPIPISPEEKARLLKERRANVATDQHRAAYSARRGVLNRLQLPYYHDPGTSDDNQHQSGAQRGHVLRTKTVRRAMIRLSTQEREANQLHFIENIRKARAMVQGIGLRFPEDMPRWHELSKNEQKRVRRAIAALDEQAALENEAYVAKCKKKREEYRKREKRFPEDLPSWDEASAEIQARCWEAVRVLEAQDAELENITQEDWDRLVRDLAWLRYDAGDAFLRCFKWDEYTEAECELIELAIFEIEARDEARRNDMEA</sequence>
<dbReference type="OrthoDB" id="10683006at2759"/>
<feature type="compositionally biased region" description="Polar residues" evidence="1">
    <location>
        <begin position="703"/>
        <end position="727"/>
    </location>
</feature>
<dbReference type="Proteomes" id="UP000813461">
    <property type="component" value="Unassembled WGS sequence"/>
</dbReference>
<feature type="compositionally biased region" description="Basic and acidic residues" evidence="1">
    <location>
        <begin position="574"/>
        <end position="587"/>
    </location>
</feature>
<feature type="compositionally biased region" description="Basic and acidic residues" evidence="1">
    <location>
        <begin position="46"/>
        <end position="92"/>
    </location>
</feature>
<feature type="compositionally biased region" description="Polar residues" evidence="1">
    <location>
        <begin position="610"/>
        <end position="650"/>
    </location>
</feature>
<organism evidence="2 3">
    <name type="scientific">Paraphoma chrysanthemicola</name>
    <dbReference type="NCBI Taxonomy" id="798071"/>
    <lineage>
        <taxon>Eukaryota</taxon>
        <taxon>Fungi</taxon>
        <taxon>Dikarya</taxon>
        <taxon>Ascomycota</taxon>
        <taxon>Pezizomycotina</taxon>
        <taxon>Dothideomycetes</taxon>
        <taxon>Pleosporomycetidae</taxon>
        <taxon>Pleosporales</taxon>
        <taxon>Pleosporineae</taxon>
        <taxon>Phaeosphaeriaceae</taxon>
        <taxon>Paraphoma</taxon>
    </lineage>
</organism>
<dbReference type="EMBL" id="JAGMVJ010000028">
    <property type="protein sequence ID" value="KAH7070115.1"/>
    <property type="molecule type" value="Genomic_DNA"/>
</dbReference>
<feature type="compositionally biased region" description="Low complexity" evidence="1">
    <location>
        <begin position="533"/>
        <end position="542"/>
    </location>
</feature>
<proteinExistence type="predicted"/>
<feature type="region of interest" description="Disordered" evidence="1">
    <location>
        <begin position="25"/>
        <end position="92"/>
    </location>
</feature>
<reference evidence="2" key="1">
    <citation type="journal article" date="2021" name="Nat. Commun.">
        <title>Genetic determinants of endophytism in the Arabidopsis root mycobiome.</title>
        <authorList>
            <person name="Mesny F."/>
            <person name="Miyauchi S."/>
            <person name="Thiergart T."/>
            <person name="Pickel B."/>
            <person name="Atanasova L."/>
            <person name="Karlsson M."/>
            <person name="Huettel B."/>
            <person name="Barry K.W."/>
            <person name="Haridas S."/>
            <person name="Chen C."/>
            <person name="Bauer D."/>
            <person name="Andreopoulos W."/>
            <person name="Pangilinan J."/>
            <person name="LaButti K."/>
            <person name="Riley R."/>
            <person name="Lipzen A."/>
            <person name="Clum A."/>
            <person name="Drula E."/>
            <person name="Henrissat B."/>
            <person name="Kohler A."/>
            <person name="Grigoriev I.V."/>
            <person name="Martin F.M."/>
            <person name="Hacquard S."/>
        </authorList>
    </citation>
    <scope>NUCLEOTIDE SEQUENCE</scope>
    <source>
        <strain evidence="2">MPI-SDFR-AT-0120</strain>
    </source>
</reference>
<feature type="region of interest" description="Disordered" evidence="1">
    <location>
        <begin position="457"/>
        <end position="749"/>
    </location>
</feature>